<accession>A0AAV7U113</accession>
<organism evidence="1 2">
    <name type="scientific">Pleurodeles waltl</name>
    <name type="common">Iberian ribbed newt</name>
    <dbReference type="NCBI Taxonomy" id="8319"/>
    <lineage>
        <taxon>Eukaryota</taxon>
        <taxon>Metazoa</taxon>
        <taxon>Chordata</taxon>
        <taxon>Craniata</taxon>
        <taxon>Vertebrata</taxon>
        <taxon>Euteleostomi</taxon>
        <taxon>Amphibia</taxon>
        <taxon>Batrachia</taxon>
        <taxon>Caudata</taxon>
        <taxon>Salamandroidea</taxon>
        <taxon>Salamandridae</taxon>
        <taxon>Pleurodelinae</taxon>
        <taxon>Pleurodeles</taxon>
    </lineage>
</organism>
<evidence type="ECO:0000313" key="1">
    <source>
        <dbReference type="EMBL" id="KAJ1182371.1"/>
    </source>
</evidence>
<keyword evidence="2" id="KW-1185">Reference proteome</keyword>
<evidence type="ECO:0000313" key="2">
    <source>
        <dbReference type="Proteomes" id="UP001066276"/>
    </source>
</evidence>
<name>A0AAV7U113_PLEWA</name>
<sequence length="99" mass="11463">MRATGAEREAARPMTMIWGCDQTAPMPVPDQAPTRSVVEEGKFWYFTTLADAWDWIEGWRSSEQWARKGEMKWRFKDQQTEDLPIHTLERSNATEGVGD</sequence>
<dbReference type="Proteomes" id="UP001066276">
    <property type="component" value="Chromosome 3_2"/>
</dbReference>
<protein>
    <submittedName>
        <fullName evidence="1">Uncharacterized protein</fullName>
    </submittedName>
</protein>
<proteinExistence type="predicted"/>
<gene>
    <name evidence="1" type="ORF">NDU88_007563</name>
</gene>
<comment type="caution">
    <text evidence="1">The sequence shown here is derived from an EMBL/GenBank/DDBJ whole genome shotgun (WGS) entry which is preliminary data.</text>
</comment>
<dbReference type="EMBL" id="JANPWB010000006">
    <property type="protein sequence ID" value="KAJ1182371.1"/>
    <property type="molecule type" value="Genomic_DNA"/>
</dbReference>
<reference evidence="1" key="1">
    <citation type="journal article" date="2022" name="bioRxiv">
        <title>Sequencing and chromosome-scale assembly of the giantPleurodeles waltlgenome.</title>
        <authorList>
            <person name="Brown T."/>
            <person name="Elewa A."/>
            <person name="Iarovenko S."/>
            <person name="Subramanian E."/>
            <person name="Araus A.J."/>
            <person name="Petzold A."/>
            <person name="Susuki M."/>
            <person name="Suzuki K.-i.T."/>
            <person name="Hayashi T."/>
            <person name="Toyoda A."/>
            <person name="Oliveira C."/>
            <person name="Osipova E."/>
            <person name="Leigh N.D."/>
            <person name="Simon A."/>
            <person name="Yun M.H."/>
        </authorList>
    </citation>
    <scope>NUCLEOTIDE SEQUENCE</scope>
    <source>
        <strain evidence="1">20211129_DDA</strain>
        <tissue evidence="1">Liver</tissue>
    </source>
</reference>
<dbReference type="AlphaFoldDB" id="A0AAV7U113"/>